<dbReference type="Pfam" id="PF01895">
    <property type="entry name" value="PhoU"/>
    <property type="match status" value="2"/>
</dbReference>
<dbReference type="PATRIC" id="fig|1613.40.peg.865"/>
<comment type="function">
    <text evidence="7">Plays a role in the regulation of phosphate uptake.</text>
</comment>
<dbReference type="GO" id="GO:0045936">
    <property type="term" value="P:negative regulation of phosphate metabolic process"/>
    <property type="evidence" value="ECO:0007669"/>
    <property type="project" value="InterPro"/>
</dbReference>
<dbReference type="GO" id="GO:0005737">
    <property type="term" value="C:cytoplasm"/>
    <property type="evidence" value="ECO:0007669"/>
    <property type="project" value="UniProtKB-SubCell"/>
</dbReference>
<dbReference type="FunFam" id="1.20.58.220:FF:000004">
    <property type="entry name" value="Phosphate-specific transport system accessory protein PhoU"/>
    <property type="match status" value="1"/>
</dbReference>
<dbReference type="Gene3D" id="1.20.58.220">
    <property type="entry name" value="Phosphate transport system protein phou homolog 2, domain 2"/>
    <property type="match status" value="1"/>
</dbReference>
<dbReference type="SUPFAM" id="SSF109755">
    <property type="entry name" value="PhoU-like"/>
    <property type="match status" value="1"/>
</dbReference>
<dbReference type="InterPro" id="IPR038078">
    <property type="entry name" value="PhoU-like_sf"/>
</dbReference>
<evidence type="ECO:0000256" key="3">
    <source>
        <dbReference type="ARBA" id="ARBA00011738"/>
    </source>
</evidence>
<dbReference type="GO" id="GO:0006817">
    <property type="term" value="P:phosphate ion transport"/>
    <property type="evidence" value="ECO:0007669"/>
    <property type="project" value="UniProtKB-KW"/>
</dbReference>
<evidence type="ECO:0000256" key="2">
    <source>
        <dbReference type="ARBA" id="ARBA00008107"/>
    </source>
</evidence>
<dbReference type="AlphaFoldDB" id="A0A0G9GAS9"/>
<gene>
    <name evidence="10" type="primary">phoU</name>
    <name evidence="9" type="ORF">BUW47_08980</name>
    <name evidence="10" type="ORF">C1Y38_07255</name>
    <name evidence="11" type="ORF">HCY95_01330</name>
</gene>
<organism evidence="10 13">
    <name type="scientific">Limosilactobacillus fermentum</name>
    <name type="common">Lactobacillus fermentum</name>
    <dbReference type="NCBI Taxonomy" id="1613"/>
    <lineage>
        <taxon>Bacteria</taxon>
        <taxon>Bacillati</taxon>
        <taxon>Bacillota</taxon>
        <taxon>Bacilli</taxon>
        <taxon>Lactobacillales</taxon>
        <taxon>Lactobacillaceae</taxon>
        <taxon>Limosilactobacillus</taxon>
    </lineage>
</organism>
<protein>
    <recommendedName>
        <fullName evidence="7">Phosphate-specific transport system accessory protein PhoU</fullName>
    </recommendedName>
</protein>
<dbReference type="EMBL" id="CP019030">
    <property type="protein sequence ID" value="APU46533.1"/>
    <property type="molecule type" value="Genomic_DNA"/>
</dbReference>
<evidence type="ECO:0000256" key="1">
    <source>
        <dbReference type="ARBA" id="ARBA00004496"/>
    </source>
</evidence>
<dbReference type="PANTHER" id="PTHR42930">
    <property type="entry name" value="PHOSPHATE-SPECIFIC TRANSPORT SYSTEM ACCESSORY PROTEIN PHOU"/>
    <property type="match status" value="1"/>
</dbReference>
<keyword evidence="6 7" id="KW-0592">Phosphate transport</keyword>
<evidence type="ECO:0000313" key="10">
    <source>
        <dbReference type="EMBL" id="PNV57656.1"/>
    </source>
</evidence>
<dbReference type="GO" id="GO:0030643">
    <property type="term" value="P:intracellular phosphate ion homeostasis"/>
    <property type="evidence" value="ECO:0007669"/>
    <property type="project" value="InterPro"/>
</dbReference>
<evidence type="ECO:0000256" key="6">
    <source>
        <dbReference type="ARBA" id="ARBA00022592"/>
    </source>
</evidence>
<dbReference type="EMBL" id="CP050919">
    <property type="protein sequence ID" value="QIX58892.1"/>
    <property type="molecule type" value="Genomic_DNA"/>
</dbReference>
<evidence type="ECO:0000256" key="4">
    <source>
        <dbReference type="ARBA" id="ARBA00022448"/>
    </source>
</evidence>
<evidence type="ECO:0000256" key="7">
    <source>
        <dbReference type="PIRNR" id="PIRNR003107"/>
    </source>
</evidence>
<feature type="domain" description="PhoU" evidence="8">
    <location>
        <begin position="17"/>
        <end position="103"/>
    </location>
</feature>
<name>A0A0G9GAS9_LIMFE</name>
<dbReference type="PANTHER" id="PTHR42930:SF3">
    <property type="entry name" value="PHOSPHATE-SPECIFIC TRANSPORT SYSTEM ACCESSORY PROTEIN PHOU"/>
    <property type="match status" value="1"/>
</dbReference>
<evidence type="ECO:0000313" key="14">
    <source>
        <dbReference type="Proteomes" id="UP000503169"/>
    </source>
</evidence>
<reference evidence="11 14" key="3">
    <citation type="submission" date="2020-04" db="EMBL/GenBank/DDBJ databases">
        <title>Novel strain L. Fermentum HFD1 producer antibacterial peptides.</title>
        <authorList>
            <person name="Ozhegov G.D."/>
            <person name="Pavlova A.S."/>
            <person name="Zhuravleva D.E."/>
            <person name="Gogoleva N.V."/>
            <person name="Shagimardanova E.I."/>
            <person name="Markelova M.I."/>
            <person name="Yarullina D.R."/>
            <person name="Kayumov A.R."/>
        </authorList>
    </citation>
    <scope>NUCLEOTIDE SEQUENCE [LARGE SCALE GENOMIC DNA]</scope>
    <source>
        <strain evidence="11 14">HFD1</strain>
    </source>
</reference>
<dbReference type="Proteomes" id="UP000503169">
    <property type="component" value="Chromosome"/>
</dbReference>
<proteinExistence type="inferred from homology"/>
<reference evidence="9 12" key="1">
    <citation type="submission" date="2016-12" db="EMBL/GenBank/DDBJ databases">
        <title>Complete Genome Sequence of Lactobacillus fermentum Strain SNUV175, a Probiotic for Treatment of Bacterial Vaginosis.</title>
        <authorList>
            <person name="Lee S."/>
            <person name="You H.J."/>
            <person name="Kwon B."/>
            <person name="Ko G."/>
        </authorList>
    </citation>
    <scope>NUCLEOTIDE SEQUENCE [LARGE SCALE GENOMIC DNA]</scope>
    <source>
        <strain evidence="9 12">SNUV175</strain>
    </source>
</reference>
<dbReference type="RefSeq" id="WP_003683886.1">
    <property type="nucleotide sequence ID" value="NZ_AP024320.1"/>
</dbReference>
<comment type="similarity">
    <text evidence="2 7">Belongs to the PhoU family.</text>
</comment>
<dbReference type="GeneID" id="83714327"/>
<evidence type="ECO:0000313" key="12">
    <source>
        <dbReference type="Proteomes" id="UP000185427"/>
    </source>
</evidence>
<reference evidence="10 13" key="2">
    <citation type="submission" date="2018-01" db="EMBL/GenBank/DDBJ databases">
        <title>Draft genome sequence of the feruloyl esterase-producing strain Lactobacillus fermentum CRL 1446, isolated from artisanal goat milk cheese.</title>
        <authorList>
            <person name="Abeijon Mukdsi M.C."/>
            <person name="Saavedra L."/>
            <person name="Gauffin Cano M.P."/>
            <person name="Hebert E.M."/>
            <person name="Medina R.B."/>
        </authorList>
    </citation>
    <scope>NUCLEOTIDE SEQUENCE [LARGE SCALE GENOMIC DNA]</scope>
    <source>
        <strain evidence="10 13">CRL 1446</strain>
    </source>
</reference>
<keyword evidence="4 7" id="KW-0813">Transport</keyword>
<keyword evidence="5 7" id="KW-0963">Cytoplasm</keyword>
<dbReference type="InterPro" id="IPR028366">
    <property type="entry name" value="PhoU"/>
</dbReference>
<dbReference type="OrthoDB" id="9814256at2"/>
<feature type="domain" description="PhoU" evidence="8">
    <location>
        <begin position="120"/>
        <end position="205"/>
    </location>
</feature>
<dbReference type="Proteomes" id="UP000236514">
    <property type="component" value="Unassembled WGS sequence"/>
</dbReference>
<evidence type="ECO:0000256" key="5">
    <source>
        <dbReference type="ARBA" id="ARBA00022490"/>
    </source>
</evidence>
<evidence type="ECO:0000313" key="13">
    <source>
        <dbReference type="Proteomes" id="UP000236514"/>
    </source>
</evidence>
<comment type="subunit">
    <text evidence="3 7">Homodimer.</text>
</comment>
<dbReference type="Proteomes" id="UP000185427">
    <property type="component" value="Chromosome"/>
</dbReference>
<dbReference type="InterPro" id="IPR026022">
    <property type="entry name" value="PhoU_dom"/>
</dbReference>
<dbReference type="NCBIfam" id="TIGR02135">
    <property type="entry name" value="phoU_full"/>
    <property type="match status" value="1"/>
</dbReference>
<comment type="subcellular location">
    <subcellularLocation>
        <location evidence="1 7">Cytoplasm</location>
    </subcellularLocation>
</comment>
<sequence length="234" mass="26550">MGVIFDEELKKLRTRFMEMGIDASEQIYKAAKAFTDHDSALAREVLATDAQINDEEISLEKRALKLMALQQPLASDFRKIISILKASNDVERLGDYATHIARSAINFDKKNHNGEIEKEIEKMTEIVRQMLEKVMDAYVYTNEKAAYEVADQDLKVDMIYVTEQKRVLAAMMKNQAAIPALETYMTVIRNLERAGDHIVNLAEWVIYIGAGKLVELNPGKTDPDLVKRKLGEAK</sequence>
<evidence type="ECO:0000259" key="8">
    <source>
        <dbReference type="Pfam" id="PF01895"/>
    </source>
</evidence>
<evidence type="ECO:0000313" key="9">
    <source>
        <dbReference type="EMBL" id="APU46533.1"/>
    </source>
</evidence>
<dbReference type="EMBL" id="POTQ01000014">
    <property type="protein sequence ID" value="PNV57656.1"/>
    <property type="molecule type" value="Genomic_DNA"/>
</dbReference>
<evidence type="ECO:0000313" key="11">
    <source>
        <dbReference type="EMBL" id="QIX58892.1"/>
    </source>
</evidence>
<accession>A0A0G9GAS9</accession>
<dbReference type="PIRSF" id="PIRSF003107">
    <property type="entry name" value="PhoU"/>
    <property type="match status" value="1"/>
</dbReference>